<evidence type="ECO:0000313" key="2">
    <source>
        <dbReference type="Proteomes" id="UP000626697"/>
    </source>
</evidence>
<reference evidence="1 2" key="1">
    <citation type="submission" date="2020-08" db="EMBL/GenBank/DDBJ databases">
        <title>Genomic Encyclopedia of Type Strains, Phase IV (KMG-IV): sequencing the most valuable type-strain genomes for metagenomic binning, comparative biology and taxonomic classification.</title>
        <authorList>
            <person name="Goeker M."/>
        </authorList>
    </citation>
    <scope>NUCLEOTIDE SEQUENCE [LARGE SCALE GENOMIC DNA]</scope>
    <source>
        <strain evidence="1 2">DSM 105481</strain>
    </source>
</reference>
<evidence type="ECO:0000313" key="1">
    <source>
        <dbReference type="EMBL" id="MBA9026750.1"/>
    </source>
</evidence>
<accession>A0ABR6CP48</accession>
<organism evidence="1 2">
    <name type="scientific">Peribacillus huizhouensis</name>
    <dbReference type="NCBI Taxonomy" id="1501239"/>
    <lineage>
        <taxon>Bacteria</taxon>
        <taxon>Bacillati</taxon>
        <taxon>Bacillota</taxon>
        <taxon>Bacilli</taxon>
        <taxon>Bacillales</taxon>
        <taxon>Bacillaceae</taxon>
        <taxon>Peribacillus</taxon>
    </lineage>
</organism>
<dbReference type="Proteomes" id="UP000626697">
    <property type="component" value="Unassembled WGS sequence"/>
</dbReference>
<gene>
    <name evidence="1" type="ORF">HNP81_002035</name>
</gene>
<protein>
    <submittedName>
        <fullName evidence="1">Uncharacterized protein</fullName>
    </submittedName>
</protein>
<keyword evidence="2" id="KW-1185">Reference proteome</keyword>
<proteinExistence type="predicted"/>
<name>A0ABR6CP48_9BACI</name>
<dbReference type="EMBL" id="JACJHX010000005">
    <property type="protein sequence ID" value="MBA9026750.1"/>
    <property type="molecule type" value="Genomic_DNA"/>
</dbReference>
<comment type="caution">
    <text evidence="1">The sequence shown here is derived from an EMBL/GenBank/DDBJ whole genome shotgun (WGS) entry which is preliminary data.</text>
</comment>
<sequence length="68" mass="7941">MSDLTLLQDLTLRGTLFSVTRVDFAKLAPHCLFRKVIFSWEPEPFFIFGVAAEIHECFYECNCEIDHE</sequence>